<protein>
    <submittedName>
        <fullName evidence="1">Uncharacterized protein</fullName>
    </submittedName>
</protein>
<dbReference type="OrthoDB" id="9799703at2"/>
<proteinExistence type="predicted"/>
<organism evidence="1 2">
    <name type="scientific">Saccharothrix syringae</name>
    <name type="common">Nocardiopsis syringae</name>
    <dbReference type="NCBI Taxonomy" id="103733"/>
    <lineage>
        <taxon>Bacteria</taxon>
        <taxon>Bacillati</taxon>
        <taxon>Actinomycetota</taxon>
        <taxon>Actinomycetes</taxon>
        <taxon>Pseudonocardiales</taxon>
        <taxon>Pseudonocardiaceae</taxon>
        <taxon>Saccharothrix</taxon>
    </lineage>
</organism>
<evidence type="ECO:0000313" key="1">
    <source>
        <dbReference type="EMBL" id="QFZ17264.1"/>
    </source>
</evidence>
<sequence>MIWSKRCERVGEVLFTGPMPGVVHQKALLRLAIRLDAVCPEGVCPEGVCPEGVEVLVGPLAVVTEVTEPHPDVLVARREDLAAAALPGTWATRP</sequence>
<accession>A0A5Q0GUT6</accession>
<keyword evidence="2" id="KW-1185">Reference proteome</keyword>
<evidence type="ECO:0000313" key="2">
    <source>
        <dbReference type="Proteomes" id="UP000325787"/>
    </source>
</evidence>
<dbReference type="EMBL" id="CP034550">
    <property type="protein sequence ID" value="QFZ17264.1"/>
    <property type="molecule type" value="Genomic_DNA"/>
</dbReference>
<reference evidence="2" key="1">
    <citation type="journal article" date="2021" name="Curr. Microbiol.">
        <title>Complete genome of nocamycin-producing strain Saccharothrix syringae NRRL B-16468 reveals the biosynthetic potential for secondary metabolites.</title>
        <authorList>
            <person name="Mo X."/>
            <person name="Yang S."/>
        </authorList>
    </citation>
    <scope>NUCLEOTIDE SEQUENCE [LARGE SCALE GENOMIC DNA]</scope>
    <source>
        <strain evidence="2">ATCC 51364 / DSM 43886 / JCM 6844 / KCTC 9398 / NBRC 14523 / NRRL B-16468 / INA 2240</strain>
    </source>
</reference>
<dbReference type="Proteomes" id="UP000325787">
    <property type="component" value="Chromosome"/>
</dbReference>
<gene>
    <name evidence="1" type="ORF">EKG83_07095</name>
</gene>
<dbReference type="RefSeq" id="WP_033427587.1">
    <property type="nucleotide sequence ID" value="NZ_CP034550.1"/>
</dbReference>
<name>A0A5Q0GUT6_SACSY</name>
<dbReference type="KEGG" id="ssyi:EKG83_07095"/>
<dbReference type="AlphaFoldDB" id="A0A5Q0GUT6"/>